<dbReference type="Proteomes" id="UP000481033">
    <property type="component" value="Unassembled WGS sequence"/>
</dbReference>
<feature type="domain" description="Thioesterase" evidence="2">
    <location>
        <begin position="23"/>
        <end position="233"/>
    </location>
</feature>
<evidence type="ECO:0000313" key="3">
    <source>
        <dbReference type="EMBL" id="NEZ55853.1"/>
    </source>
</evidence>
<dbReference type="Pfam" id="PF00975">
    <property type="entry name" value="Thioesterase"/>
    <property type="match status" value="1"/>
</dbReference>
<dbReference type="PANTHER" id="PTHR11487:SF0">
    <property type="entry name" value="S-ACYL FATTY ACID SYNTHASE THIOESTERASE, MEDIUM CHAIN"/>
    <property type="match status" value="1"/>
</dbReference>
<comment type="similarity">
    <text evidence="1">Belongs to the thioesterase family.</text>
</comment>
<comment type="caution">
    <text evidence="3">The sequence shown here is derived from an EMBL/GenBank/DDBJ whole genome shotgun (WGS) entry which is preliminary data.</text>
</comment>
<name>A0A6M0RJ50_9CYAN</name>
<gene>
    <name evidence="3" type="ORF">DXZ20_09235</name>
</gene>
<accession>A0A6M0RJ50</accession>
<dbReference type="PANTHER" id="PTHR11487">
    <property type="entry name" value="THIOESTERASE"/>
    <property type="match status" value="1"/>
</dbReference>
<proteinExistence type="inferred from homology"/>
<evidence type="ECO:0000313" key="4">
    <source>
        <dbReference type="Proteomes" id="UP000481033"/>
    </source>
</evidence>
<dbReference type="AlphaFoldDB" id="A0A6M0RJ50"/>
<organism evidence="3 4">
    <name type="scientific">Adonisia turfae CCMR0081</name>
    <dbReference type="NCBI Taxonomy" id="2292702"/>
    <lineage>
        <taxon>Bacteria</taxon>
        <taxon>Bacillati</taxon>
        <taxon>Cyanobacteriota</taxon>
        <taxon>Adonisia</taxon>
        <taxon>Adonisia turfae</taxon>
    </lineage>
</organism>
<sequence length="255" mass="28951">MRETFLMNKWMVCFHPRSHPKLRLLCFPHAGGSARVFHKWSELLPSTVEVCALELPGRGKRLLETPFTNIDLLLSALGPELLPFLDVPFACFGHSLGARIAFEFCRWLQETVQLTPQHLWAAAARAPHLPPDTKPIHGLPDPDFIVELRRYSGTSEEVLNNPELMGLMLPALKADFSLLETYQYRPSAPLDCPITCFWGQWDDIAIQADVAAWQQHTNTFSLEPVPGNHFFPHDPLFPKRLLSKLMKFNCVESPS</sequence>
<protein>
    <submittedName>
        <fullName evidence="3">Thioesterase</fullName>
    </submittedName>
</protein>
<reference evidence="3 4" key="1">
    <citation type="journal article" date="2020" name="Microb. Ecol.">
        <title>Ecogenomics of the Marine Benthic Filamentous Cyanobacterium Adonisia.</title>
        <authorList>
            <person name="Walter J.M."/>
            <person name="Coutinho F.H."/>
            <person name="Leomil L."/>
            <person name="Hargreaves P.I."/>
            <person name="Campeao M.E."/>
            <person name="Vieira V.V."/>
            <person name="Silva B.S."/>
            <person name="Fistarol G.O."/>
            <person name="Salomon P.S."/>
            <person name="Sawabe T."/>
            <person name="Mino S."/>
            <person name="Hosokawa M."/>
            <person name="Miyashita H."/>
            <person name="Maruyama F."/>
            <person name="van Verk M.C."/>
            <person name="Dutilh B.E."/>
            <person name="Thompson C.C."/>
            <person name="Thompson F.L."/>
        </authorList>
    </citation>
    <scope>NUCLEOTIDE SEQUENCE [LARGE SCALE GENOMIC DNA]</scope>
    <source>
        <strain evidence="3 4">CCMR0081</strain>
    </source>
</reference>
<dbReference type="EMBL" id="QXHD01000004">
    <property type="protein sequence ID" value="NEZ55853.1"/>
    <property type="molecule type" value="Genomic_DNA"/>
</dbReference>
<dbReference type="Gene3D" id="3.40.50.1820">
    <property type="entry name" value="alpha/beta hydrolase"/>
    <property type="match status" value="1"/>
</dbReference>
<dbReference type="GO" id="GO:0008610">
    <property type="term" value="P:lipid biosynthetic process"/>
    <property type="evidence" value="ECO:0007669"/>
    <property type="project" value="TreeGrafter"/>
</dbReference>
<evidence type="ECO:0000259" key="2">
    <source>
        <dbReference type="Pfam" id="PF00975"/>
    </source>
</evidence>
<dbReference type="InterPro" id="IPR001031">
    <property type="entry name" value="Thioesterase"/>
</dbReference>
<dbReference type="InterPro" id="IPR029058">
    <property type="entry name" value="AB_hydrolase_fold"/>
</dbReference>
<evidence type="ECO:0000256" key="1">
    <source>
        <dbReference type="ARBA" id="ARBA00007169"/>
    </source>
</evidence>
<dbReference type="SUPFAM" id="SSF53474">
    <property type="entry name" value="alpha/beta-Hydrolases"/>
    <property type="match status" value="1"/>
</dbReference>
<dbReference type="InterPro" id="IPR012223">
    <property type="entry name" value="TEII"/>
</dbReference>
<keyword evidence="4" id="KW-1185">Reference proteome</keyword>